<proteinExistence type="predicted"/>
<comment type="caution">
    <text evidence="2">The sequence shown here is derived from an EMBL/GenBank/DDBJ whole genome shotgun (WGS) entry which is preliminary data.</text>
</comment>
<dbReference type="AlphaFoldDB" id="A0A5B0NTD4"/>
<dbReference type="PANTHER" id="PTHR10855:SF1">
    <property type="entry name" value="26S PROTEASOME NON-ATPASE REGULATORY SUBUNIT 12"/>
    <property type="match status" value="1"/>
</dbReference>
<dbReference type="PANTHER" id="PTHR10855">
    <property type="entry name" value="26S PROTEASOME NON-ATPASE REGULATORY SUBUNIT 12/COP9 SIGNALOSOME COMPLEX SUBUNIT 4"/>
    <property type="match status" value="1"/>
</dbReference>
<reference evidence="2 3" key="1">
    <citation type="submission" date="2019-05" db="EMBL/GenBank/DDBJ databases">
        <title>Emergence of the Ug99 lineage of the wheat stem rust pathogen through somatic hybridization.</title>
        <authorList>
            <person name="Li F."/>
            <person name="Upadhyaya N.M."/>
            <person name="Sperschneider J."/>
            <person name="Matny O."/>
            <person name="Nguyen-Phuc H."/>
            <person name="Mago R."/>
            <person name="Raley C."/>
            <person name="Miller M.E."/>
            <person name="Silverstein K.A.T."/>
            <person name="Henningsen E."/>
            <person name="Hirsch C.D."/>
            <person name="Visser B."/>
            <person name="Pretorius Z.A."/>
            <person name="Steffenson B.J."/>
            <person name="Schwessinger B."/>
            <person name="Dodds P.N."/>
            <person name="Figueroa M."/>
        </authorList>
    </citation>
    <scope>NUCLEOTIDE SEQUENCE [LARGE SCALE GENOMIC DNA]</scope>
    <source>
        <strain evidence="2">21-0</strain>
    </source>
</reference>
<gene>
    <name evidence="2" type="ORF">PGT21_026109</name>
</gene>
<keyword evidence="3" id="KW-1185">Reference proteome</keyword>
<dbReference type="GO" id="GO:0008541">
    <property type="term" value="C:proteasome regulatory particle, lid subcomplex"/>
    <property type="evidence" value="ECO:0007669"/>
    <property type="project" value="TreeGrafter"/>
</dbReference>
<dbReference type="InterPro" id="IPR054559">
    <property type="entry name" value="PSMD12-CSN4-like_N"/>
</dbReference>
<name>A0A5B0NTD4_PUCGR</name>
<dbReference type="GO" id="GO:0005737">
    <property type="term" value="C:cytoplasm"/>
    <property type="evidence" value="ECO:0007669"/>
    <property type="project" value="TreeGrafter"/>
</dbReference>
<dbReference type="OrthoDB" id="268763at2759"/>
<evidence type="ECO:0000313" key="3">
    <source>
        <dbReference type="Proteomes" id="UP000324748"/>
    </source>
</evidence>
<organism evidence="2 3">
    <name type="scientific">Puccinia graminis f. sp. tritici</name>
    <dbReference type="NCBI Taxonomy" id="56615"/>
    <lineage>
        <taxon>Eukaryota</taxon>
        <taxon>Fungi</taxon>
        <taxon>Dikarya</taxon>
        <taxon>Basidiomycota</taxon>
        <taxon>Pucciniomycotina</taxon>
        <taxon>Pucciniomycetes</taxon>
        <taxon>Pucciniales</taxon>
        <taxon>Pucciniaceae</taxon>
        <taxon>Puccinia</taxon>
    </lineage>
</organism>
<dbReference type="EMBL" id="VSWC01000092">
    <property type="protein sequence ID" value="KAA1091119.1"/>
    <property type="molecule type" value="Genomic_DNA"/>
</dbReference>
<dbReference type="Pfam" id="PF22241">
    <property type="entry name" value="PSMD12-CSN4_N"/>
    <property type="match status" value="1"/>
</dbReference>
<dbReference type="Proteomes" id="UP000324748">
    <property type="component" value="Unassembled WGS sequence"/>
</dbReference>
<feature type="domain" description="PSMD12/CSN4-like N-terminal" evidence="1">
    <location>
        <begin position="1"/>
        <end position="128"/>
    </location>
</feature>
<evidence type="ECO:0000259" key="1">
    <source>
        <dbReference type="Pfam" id="PF22241"/>
    </source>
</evidence>
<dbReference type="InterPro" id="IPR040134">
    <property type="entry name" value="PSMD12/CSN4"/>
</dbReference>
<accession>A0A5B0NTD4</accession>
<evidence type="ECO:0000313" key="2">
    <source>
        <dbReference type="EMBL" id="KAA1091119.1"/>
    </source>
</evidence>
<protein>
    <recommendedName>
        <fullName evidence="1">PSMD12/CSN4-like N-terminal domain-containing protein</fullName>
    </recommendedName>
</protein>
<sequence length="157" mass="18743">MIESLREVTEGKIYLEVQRARLTKQLAQIRESEGATKVANELMQELQVETFGSMERREKIDFILEQMRLLRIQQDWEKLAIVSKKINNKWLTEVENEDLKLRYYRLMITYASKQSNTSTYVNIIDRYMTPNRSDQTRSDLLHRIAKEEEELKKIEAV</sequence>